<dbReference type="NCBIfam" id="TIGR00254">
    <property type="entry name" value="GGDEF"/>
    <property type="match status" value="1"/>
</dbReference>
<dbReference type="Pfam" id="PF00990">
    <property type="entry name" value="GGDEF"/>
    <property type="match status" value="1"/>
</dbReference>
<evidence type="ECO:0000313" key="2">
    <source>
        <dbReference type="EMBL" id="MDN0076031.1"/>
    </source>
</evidence>
<comment type="caution">
    <text evidence="2">The sequence shown here is derived from an EMBL/GenBank/DDBJ whole genome shotgun (WGS) entry which is preliminary data.</text>
</comment>
<dbReference type="InterPro" id="IPR000160">
    <property type="entry name" value="GGDEF_dom"/>
</dbReference>
<dbReference type="InterPro" id="IPR029787">
    <property type="entry name" value="Nucleotide_cyclase"/>
</dbReference>
<name>A0ABT7XQH0_9NEIS</name>
<dbReference type="Gene3D" id="3.30.450.20">
    <property type="entry name" value="PAS domain"/>
    <property type="match status" value="1"/>
</dbReference>
<dbReference type="PANTHER" id="PTHR46663:SF4">
    <property type="entry name" value="DIGUANYLATE CYCLASE DGCT-RELATED"/>
    <property type="match status" value="1"/>
</dbReference>
<dbReference type="CDD" id="cd01949">
    <property type="entry name" value="GGDEF"/>
    <property type="match status" value="1"/>
</dbReference>
<dbReference type="InterPro" id="IPR043128">
    <property type="entry name" value="Rev_trsase/Diguanyl_cyclase"/>
</dbReference>
<dbReference type="PANTHER" id="PTHR46663">
    <property type="entry name" value="DIGUANYLATE CYCLASE DGCT-RELATED"/>
    <property type="match status" value="1"/>
</dbReference>
<evidence type="ECO:0000313" key="3">
    <source>
        <dbReference type="Proteomes" id="UP001168540"/>
    </source>
</evidence>
<dbReference type="SUPFAM" id="SSF55073">
    <property type="entry name" value="Nucleotide cyclase"/>
    <property type="match status" value="1"/>
</dbReference>
<keyword evidence="2" id="KW-0548">Nucleotidyltransferase</keyword>
<organism evidence="2 3">
    <name type="scientific">Crenobacter oryzisoli</name>
    <dbReference type="NCBI Taxonomy" id="3056844"/>
    <lineage>
        <taxon>Bacteria</taxon>
        <taxon>Pseudomonadati</taxon>
        <taxon>Pseudomonadota</taxon>
        <taxon>Betaproteobacteria</taxon>
        <taxon>Neisseriales</taxon>
        <taxon>Neisseriaceae</taxon>
        <taxon>Crenobacter</taxon>
    </lineage>
</organism>
<gene>
    <name evidence="2" type="ORF">QU481_14160</name>
</gene>
<feature type="domain" description="GGDEF" evidence="1">
    <location>
        <begin position="121"/>
        <end position="254"/>
    </location>
</feature>
<dbReference type="SMART" id="SM00267">
    <property type="entry name" value="GGDEF"/>
    <property type="match status" value="1"/>
</dbReference>
<dbReference type="EMBL" id="JAUEDK010000025">
    <property type="protein sequence ID" value="MDN0076031.1"/>
    <property type="molecule type" value="Genomic_DNA"/>
</dbReference>
<dbReference type="EC" id="2.7.7.65" evidence="2"/>
<accession>A0ABT7XQH0</accession>
<dbReference type="SUPFAM" id="SSF55785">
    <property type="entry name" value="PYP-like sensor domain (PAS domain)"/>
    <property type="match status" value="1"/>
</dbReference>
<reference evidence="2" key="1">
    <citation type="submission" date="2023-06" db="EMBL/GenBank/DDBJ databases">
        <authorList>
            <person name="Zhang S."/>
        </authorList>
    </citation>
    <scope>NUCLEOTIDE SEQUENCE</scope>
    <source>
        <strain evidence="2">SG2303</strain>
    </source>
</reference>
<dbReference type="InterPro" id="IPR035965">
    <property type="entry name" value="PAS-like_dom_sf"/>
</dbReference>
<sequence>MCESDSHGMLQMPPRFLLPGEDRALSGQELLAMSAAEPHWQGELRIMRHSLTPLPVLVSVTRLADGEARSVWVLTDISRIKEAERKLRTLAFFDGLTGLANRTLFGDQLRWKLQEASANGQQLAIAFLDLDGFKQVNDLLGHEEGDQVLCEVALQLQAACRPGDLVARWGGDEFAVLMPNSAGTPVPYSQLERLQRAVQISREAEGQLLWVTASVGVALYPSAASSSEQLMQRADQAMYRAKAQGERRLWLHDAQGLRPLSKPPVL</sequence>
<keyword evidence="2" id="KW-0808">Transferase</keyword>
<proteinExistence type="predicted"/>
<dbReference type="Proteomes" id="UP001168540">
    <property type="component" value="Unassembled WGS sequence"/>
</dbReference>
<dbReference type="GO" id="GO:0052621">
    <property type="term" value="F:diguanylate cyclase activity"/>
    <property type="evidence" value="ECO:0007669"/>
    <property type="project" value="UniProtKB-EC"/>
</dbReference>
<protein>
    <submittedName>
        <fullName evidence="2">GGDEF domain-containing protein</fullName>
        <ecNumber evidence="2">2.7.7.65</ecNumber>
    </submittedName>
</protein>
<dbReference type="InterPro" id="IPR052163">
    <property type="entry name" value="DGC-Regulatory_Protein"/>
</dbReference>
<keyword evidence="3" id="KW-1185">Reference proteome</keyword>
<dbReference type="PROSITE" id="PS50887">
    <property type="entry name" value="GGDEF"/>
    <property type="match status" value="1"/>
</dbReference>
<evidence type="ECO:0000259" key="1">
    <source>
        <dbReference type="PROSITE" id="PS50887"/>
    </source>
</evidence>
<dbReference type="Gene3D" id="3.30.70.270">
    <property type="match status" value="1"/>
</dbReference>